<proteinExistence type="predicted"/>
<dbReference type="Pfam" id="PF00248">
    <property type="entry name" value="Aldo_ket_red"/>
    <property type="match status" value="1"/>
</dbReference>
<dbReference type="KEGG" id="cvt:B843_02075"/>
<dbReference type="PRINTS" id="PR00069">
    <property type="entry name" value="ALDKETRDTASE"/>
</dbReference>
<evidence type="ECO:0000313" key="3">
    <source>
        <dbReference type="EMBL" id="AHI21807.1"/>
    </source>
</evidence>
<dbReference type="EMBL" id="CP004353">
    <property type="protein sequence ID" value="AHI21807.1"/>
    <property type="molecule type" value="Genomic_DNA"/>
</dbReference>
<dbReference type="HOGENOM" id="CLU_023205_2_1_11"/>
<dbReference type="PATRIC" id="fig|1224164.3.peg.406"/>
<dbReference type="GO" id="GO:0005737">
    <property type="term" value="C:cytoplasm"/>
    <property type="evidence" value="ECO:0007669"/>
    <property type="project" value="TreeGrafter"/>
</dbReference>
<accession>W5XXW9</accession>
<evidence type="ECO:0000313" key="4">
    <source>
        <dbReference type="Proteomes" id="UP000019222"/>
    </source>
</evidence>
<dbReference type="InterPro" id="IPR020471">
    <property type="entry name" value="AKR"/>
</dbReference>
<dbReference type="PANTHER" id="PTHR43625:SF40">
    <property type="entry name" value="ALDO-KETO REDUCTASE YAKC [NADP(+)]"/>
    <property type="match status" value="1"/>
</dbReference>
<dbReference type="SUPFAM" id="SSF51430">
    <property type="entry name" value="NAD(P)-linked oxidoreductase"/>
    <property type="match status" value="1"/>
</dbReference>
<evidence type="ECO:0000256" key="1">
    <source>
        <dbReference type="ARBA" id="ARBA00023002"/>
    </source>
</evidence>
<keyword evidence="1" id="KW-0560">Oxidoreductase</keyword>
<gene>
    <name evidence="3" type="ORF">B843_02075</name>
</gene>
<dbReference type="RefSeq" id="WP_197020784.1">
    <property type="nucleotide sequence ID" value="NZ_CP004353.1"/>
</dbReference>
<sequence length="278" mass="29456">MGSLTRKAETQEGFDSGVELLRHALGRGVTFYDTAQFYGNGRANELLRAAFADRREDVCLASKVGARPLVGGPVPMTAAQRPAELRQAVEENLEAFGTDYLDLVYMRRMDMLPGLVIDDPEQTVALEEQLEALAAMREEGLIKAIGLSHVDSAQLATALPYGIAAISNIYNLLDRKWEDMFAVAEEHGIAWSPYFPLGGGGFAGLPKVTELPGVVELAGELGATPNQVGLAWLLAHSPQSLAIAGTSSIGHLDENIDAGALELSAGQIAALEEAAAAA</sequence>
<keyword evidence="4" id="KW-1185">Reference proteome</keyword>
<dbReference type="InterPro" id="IPR036812">
    <property type="entry name" value="NAD(P)_OxRdtase_dom_sf"/>
</dbReference>
<name>W5XXW9_9CORY</name>
<dbReference type="eggNOG" id="COG0667">
    <property type="taxonomic scope" value="Bacteria"/>
</dbReference>
<dbReference type="CDD" id="cd19088">
    <property type="entry name" value="AKR_AKR13B1"/>
    <property type="match status" value="1"/>
</dbReference>
<protein>
    <submittedName>
        <fullName evidence="3">Oxidoreductase</fullName>
    </submittedName>
</protein>
<dbReference type="InterPro" id="IPR050791">
    <property type="entry name" value="Aldo-Keto_reductase"/>
</dbReference>
<dbReference type="InterPro" id="IPR023210">
    <property type="entry name" value="NADP_OxRdtase_dom"/>
</dbReference>
<dbReference type="AlphaFoldDB" id="W5XXW9"/>
<dbReference type="STRING" id="1224164.B843_02075"/>
<dbReference type="Gene3D" id="3.20.20.100">
    <property type="entry name" value="NADP-dependent oxidoreductase domain"/>
    <property type="match status" value="1"/>
</dbReference>
<dbReference type="GO" id="GO:0016491">
    <property type="term" value="F:oxidoreductase activity"/>
    <property type="evidence" value="ECO:0007669"/>
    <property type="project" value="UniProtKB-KW"/>
</dbReference>
<feature type="domain" description="NADP-dependent oxidoreductase" evidence="2">
    <location>
        <begin position="14"/>
        <end position="274"/>
    </location>
</feature>
<dbReference type="PANTHER" id="PTHR43625">
    <property type="entry name" value="AFLATOXIN B1 ALDEHYDE REDUCTASE"/>
    <property type="match status" value="1"/>
</dbReference>
<reference evidence="3 4" key="1">
    <citation type="submission" date="2013-02" db="EMBL/GenBank/DDBJ databases">
        <title>The complete genome sequence of Corynebacterium vitaeruminis DSM 20294.</title>
        <authorList>
            <person name="Ruckert C."/>
            <person name="Albersmeier A."/>
            <person name="Kalinowski J."/>
        </authorList>
    </citation>
    <scope>NUCLEOTIDE SEQUENCE [LARGE SCALE GENOMIC DNA]</scope>
    <source>
        <strain evidence="4">ATCC 10234</strain>
    </source>
</reference>
<dbReference type="Proteomes" id="UP000019222">
    <property type="component" value="Chromosome"/>
</dbReference>
<organism evidence="3 4">
    <name type="scientific">Corynebacterium vitaeruminis DSM 20294</name>
    <dbReference type="NCBI Taxonomy" id="1224164"/>
    <lineage>
        <taxon>Bacteria</taxon>
        <taxon>Bacillati</taxon>
        <taxon>Actinomycetota</taxon>
        <taxon>Actinomycetes</taxon>
        <taxon>Mycobacteriales</taxon>
        <taxon>Corynebacteriaceae</taxon>
        <taxon>Corynebacterium</taxon>
    </lineage>
</organism>
<evidence type="ECO:0000259" key="2">
    <source>
        <dbReference type="Pfam" id="PF00248"/>
    </source>
</evidence>